<name>A0A101NHS7_9ACTN</name>
<dbReference type="GO" id="GO:0046872">
    <property type="term" value="F:metal ion binding"/>
    <property type="evidence" value="ECO:0007669"/>
    <property type="project" value="InterPro"/>
</dbReference>
<feature type="domain" description="Peptidase M16 C-terminal" evidence="3">
    <location>
        <begin position="164"/>
        <end position="339"/>
    </location>
</feature>
<feature type="domain" description="Peptidase M16 N-terminal" evidence="2">
    <location>
        <begin position="12"/>
        <end position="155"/>
    </location>
</feature>
<dbReference type="PANTHER" id="PTHR11851:SF49">
    <property type="entry name" value="MITOCHONDRIAL-PROCESSING PEPTIDASE SUBUNIT ALPHA"/>
    <property type="match status" value="1"/>
</dbReference>
<accession>A0A101NHS7</accession>
<evidence type="ECO:0000256" key="1">
    <source>
        <dbReference type="ARBA" id="ARBA00007261"/>
    </source>
</evidence>
<dbReference type="InterPro" id="IPR007863">
    <property type="entry name" value="Peptidase_M16_C"/>
</dbReference>
<comment type="similarity">
    <text evidence="1">Belongs to the peptidase M16 family.</text>
</comment>
<gene>
    <name evidence="4" type="ORF">AQI88_26375</name>
</gene>
<dbReference type="OrthoDB" id="3525364at2"/>
<dbReference type="STRING" id="67285.AQI88_26375"/>
<evidence type="ECO:0008006" key="6">
    <source>
        <dbReference type="Google" id="ProtNLM"/>
    </source>
</evidence>
<evidence type="ECO:0000313" key="4">
    <source>
        <dbReference type="EMBL" id="KUM93506.1"/>
    </source>
</evidence>
<dbReference type="EMBL" id="LMWL01000048">
    <property type="protein sequence ID" value="KUM93506.1"/>
    <property type="molecule type" value="Genomic_DNA"/>
</dbReference>
<dbReference type="RefSeq" id="WP_067003812.1">
    <property type="nucleotide sequence ID" value="NZ_BNDU01000008.1"/>
</dbReference>
<reference evidence="4 5" key="1">
    <citation type="submission" date="2015-10" db="EMBL/GenBank/DDBJ databases">
        <title>Draft genome sequence of Streptomyces cellostaticus DSM 40189, type strain for the species Streptomyces cellostaticus.</title>
        <authorList>
            <person name="Ruckert C."/>
            <person name="Winkler A."/>
            <person name="Kalinowski J."/>
            <person name="Kampfer P."/>
            <person name="Glaeser S."/>
        </authorList>
    </citation>
    <scope>NUCLEOTIDE SEQUENCE [LARGE SCALE GENOMIC DNA]</scope>
    <source>
        <strain evidence="4 5">DSM 40189</strain>
    </source>
</reference>
<sequence length="406" mass="42593">MTEQLLMQNVPVLVDHTPGSRTTTVCVALGSGARHDPEGVAGATHMLEHLVMSVPLDGGPSLSERIERLGGNCNALTSPELLVIHAQVLNEDAPEVIGWIGTSLLRPELTAAHLDRERQVVLQELSAAASDPSDAVQDAFLARLFAGHPLGSPVGGDPESIARITVDGMREAHRQVLAGAPVAVSAVGGLPAEELLAALDKAGLGILPAAAPLGARPPQTPPPVRAGLPERWPDEFCWLMAGSRAPRHGDPRRHAYTVLGHLMGSSPASLLYARIRNDEALAYSFQSWSRSYSDTGAWRFLAGSEPANAPRLLDSFRSLLAEVASGGPGEEPFSAAVRQAVVEVVLRAESQQEAAIGLAADQALAADVTLPEQEIEAIGRVTADEVAAAAAEVARELVAVVRPEAD</sequence>
<dbReference type="Pfam" id="PF05193">
    <property type="entry name" value="Peptidase_M16_C"/>
    <property type="match status" value="1"/>
</dbReference>
<dbReference type="SUPFAM" id="SSF63411">
    <property type="entry name" value="LuxS/MPP-like metallohydrolase"/>
    <property type="match status" value="2"/>
</dbReference>
<dbReference type="Proteomes" id="UP000054241">
    <property type="component" value="Unassembled WGS sequence"/>
</dbReference>
<evidence type="ECO:0000313" key="5">
    <source>
        <dbReference type="Proteomes" id="UP000054241"/>
    </source>
</evidence>
<evidence type="ECO:0000259" key="3">
    <source>
        <dbReference type="Pfam" id="PF05193"/>
    </source>
</evidence>
<dbReference type="InterPro" id="IPR011765">
    <property type="entry name" value="Pept_M16_N"/>
</dbReference>
<protein>
    <recommendedName>
        <fullName evidence="6">Peptidase M16</fullName>
    </recommendedName>
</protein>
<dbReference type="PANTHER" id="PTHR11851">
    <property type="entry name" value="METALLOPROTEASE"/>
    <property type="match status" value="1"/>
</dbReference>
<dbReference type="AlphaFoldDB" id="A0A101NHS7"/>
<dbReference type="InterPro" id="IPR011249">
    <property type="entry name" value="Metalloenz_LuxS/M16"/>
</dbReference>
<keyword evidence="5" id="KW-1185">Reference proteome</keyword>
<dbReference type="InterPro" id="IPR050361">
    <property type="entry name" value="MPP/UQCRC_Complex"/>
</dbReference>
<evidence type="ECO:0000259" key="2">
    <source>
        <dbReference type="Pfam" id="PF00675"/>
    </source>
</evidence>
<proteinExistence type="inferred from homology"/>
<comment type="caution">
    <text evidence="4">The sequence shown here is derived from an EMBL/GenBank/DDBJ whole genome shotgun (WGS) entry which is preliminary data.</text>
</comment>
<organism evidence="4 5">
    <name type="scientific">Streptomyces cellostaticus</name>
    <dbReference type="NCBI Taxonomy" id="67285"/>
    <lineage>
        <taxon>Bacteria</taxon>
        <taxon>Bacillati</taxon>
        <taxon>Actinomycetota</taxon>
        <taxon>Actinomycetes</taxon>
        <taxon>Kitasatosporales</taxon>
        <taxon>Streptomycetaceae</taxon>
        <taxon>Streptomyces</taxon>
    </lineage>
</organism>
<dbReference type="Gene3D" id="3.30.830.10">
    <property type="entry name" value="Metalloenzyme, LuxS/M16 peptidase-like"/>
    <property type="match status" value="2"/>
</dbReference>
<dbReference type="Pfam" id="PF00675">
    <property type="entry name" value="Peptidase_M16"/>
    <property type="match status" value="1"/>
</dbReference>